<protein>
    <submittedName>
        <fullName evidence="2">Uncharacterized protein</fullName>
    </submittedName>
</protein>
<evidence type="ECO:0000256" key="1">
    <source>
        <dbReference type="SAM" id="MobiDB-lite"/>
    </source>
</evidence>
<reference evidence="2" key="2">
    <citation type="submission" date="2018-05" db="EMBL/GenBank/DDBJ databases">
        <title>OmerRS3 (Oryza meridionalis Reference Sequence Version 3).</title>
        <authorList>
            <person name="Zhang J."/>
            <person name="Kudrna D."/>
            <person name="Lee S."/>
            <person name="Talag J."/>
            <person name="Welchert J."/>
            <person name="Wing R.A."/>
        </authorList>
    </citation>
    <scope>NUCLEOTIDE SEQUENCE [LARGE SCALE GENOMIC DNA]</scope>
    <source>
        <strain evidence="2">cv. OR44</strain>
    </source>
</reference>
<dbReference type="AlphaFoldDB" id="A0A0E0E1E7"/>
<reference evidence="2" key="1">
    <citation type="submission" date="2015-04" db="UniProtKB">
        <authorList>
            <consortium name="EnsemblPlants"/>
        </authorList>
    </citation>
    <scope>IDENTIFICATION</scope>
</reference>
<keyword evidence="3" id="KW-1185">Reference proteome</keyword>
<feature type="compositionally biased region" description="Polar residues" evidence="1">
    <location>
        <begin position="1"/>
        <end position="13"/>
    </location>
</feature>
<sequence>MATQACAASTTSVGPAHPRVSADSCGPARLRRFRVIPHAPANSVAAPPAPPPPRGQASRSPLSRVAISGEAVSGPVWFGCMHMHLIPILKKKGRRRRRRRKGDKKDSTTQWLRKRFRGSGSASCVIAKRPTPASLREAAPPAYGQDSAGDTLRRLAPGAGPVWRVLPPARPLPPDHATVQRLAPADSTVLPLTLHSSAGHAGLKAKLHRPRAALRGTPGTRLRALRTALPPSSTAAFTARGGGLTSISRGLQTVVPPSSTMAFTARGGGLDSISQELKTAEAQDGSAFSVWSLLSVWVSDAKCKHRSTL</sequence>
<name>A0A0E0E1E7_9ORYZ</name>
<organism evidence="2">
    <name type="scientific">Oryza meridionalis</name>
    <dbReference type="NCBI Taxonomy" id="40149"/>
    <lineage>
        <taxon>Eukaryota</taxon>
        <taxon>Viridiplantae</taxon>
        <taxon>Streptophyta</taxon>
        <taxon>Embryophyta</taxon>
        <taxon>Tracheophyta</taxon>
        <taxon>Spermatophyta</taxon>
        <taxon>Magnoliopsida</taxon>
        <taxon>Liliopsida</taxon>
        <taxon>Poales</taxon>
        <taxon>Poaceae</taxon>
        <taxon>BOP clade</taxon>
        <taxon>Oryzoideae</taxon>
        <taxon>Oryzeae</taxon>
        <taxon>Oryzinae</taxon>
        <taxon>Oryza</taxon>
    </lineage>
</organism>
<accession>A0A0E0E1E7</accession>
<evidence type="ECO:0000313" key="2">
    <source>
        <dbReference type="EnsemblPlants" id="OMERI06G14820.1"/>
    </source>
</evidence>
<dbReference type="HOGENOM" id="CLU_901327_0_0_1"/>
<dbReference type="Gramene" id="OMERI06G14820.1">
    <property type="protein sequence ID" value="OMERI06G14820.1"/>
    <property type="gene ID" value="OMERI06G14820"/>
</dbReference>
<feature type="region of interest" description="Disordered" evidence="1">
    <location>
        <begin position="1"/>
        <end position="23"/>
    </location>
</feature>
<feature type="region of interest" description="Disordered" evidence="1">
    <location>
        <begin position="89"/>
        <end position="110"/>
    </location>
</feature>
<dbReference type="EnsemblPlants" id="OMERI06G14820.1">
    <property type="protein sequence ID" value="OMERI06G14820.1"/>
    <property type="gene ID" value="OMERI06G14820"/>
</dbReference>
<evidence type="ECO:0000313" key="3">
    <source>
        <dbReference type="Proteomes" id="UP000008021"/>
    </source>
</evidence>
<feature type="region of interest" description="Disordered" evidence="1">
    <location>
        <begin position="40"/>
        <end position="62"/>
    </location>
</feature>
<dbReference type="Proteomes" id="UP000008021">
    <property type="component" value="Chromosome 6"/>
</dbReference>
<proteinExistence type="predicted"/>
<feature type="compositionally biased region" description="Basic residues" evidence="1">
    <location>
        <begin position="89"/>
        <end position="102"/>
    </location>
</feature>